<accession>A0A5N8X8J3</accession>
<protein>
    <submittedName>
        <fullName evidence="2">Uncharacterized protein</fullName>
    </submittedName>
</protein>
<dbReference type="RefSeq" id="WP_152769217.1">
    <property type="nucleotide sequence ID" value="NZ_VJZC01000002.1"/>
</dbReference>
<evidence type="ECO:0000256" key="1">
    <source>
        <dbReference type="SAM" id="MobiDB-lite"/>
    </source>
</evidence>
<name>A0A5N8X8J3_9ACTN</name>
<keyword evidence="3" id="KW-1185">Reference proteome</keyword>
<organism evidence="2 3">
    <name type="scientific">Streptomyces spongiae</name>
    <dbReference type="NCBI Taxonomy" id="565072"/>
    <lineage>
        <taxon>Bacteria</taxon>
        <taxon>Bacillati</taxon>
        <taxon>Actinomycetota</taxon>
        <taxon>Actinomycetes</taxon>
        <taxon>Kitasatosporales</taxon>
        <taxon>Streptomycetaceae</taxon>
        <taxon>Streptomyces</taxon>
    </lineage>
</organism>
<feature type="region of interest" description="Disordered" evidence="1">
    <location>
        <begin position="654"/>
        <end position="707"/>
    </location>
</feature>
<dbReference type="Proteomes" id="UP000400924">
    <property type="component" value="Unassembled WGS sequence"/>
</dbReference>
<dbReference type="EMBL" id="VJZC01000002">
    <property type="protein sequence ID" value="MPY55732.1"/>
    <property type="molecule type" value="Genomic_DNA"/>
</dbReference>
<comment type="caution">
    <text evidence="2">The sequence shown here is derived from an EMBL/GenBank/DDBJ whole genome shotgun (WGS) entry which is preliminary data.</text>
</comment>
<dbReference type="OrthoDB" id="9027184at2"/>
<feature type="compositionally biased region" description="Low complexity" evidence="1">
    <location>
        <begin position="654"/>
        <end position="664"/>
    </location>
</feature>
<gene>
    <name evidence="2" type="ORF">FNH08_00560</name>
</gene>
<dbReference type="AlphaFoldDB" id="A0A5N8X8J3"/>
<sequence length="900" mass="94641">MTRPPERIVEAMAAAARLAPFDDRTSWYDVLFTRVADEDVLARSELPDGALLSVLAREYTALDQHADALAARTHVAWLERLLGIPRLPAVPDRVIVHVTVDPKAAPVVVPRGTLLRGGKDAFGNERRYATLDALTAHGAPLVAVRTLHPGGTERGRPGIANEAPEFPLAPGTGPDAVHTLRVYSPALSFEGGDLTATLTFGDATGVHLLAPVMWRCSTADGEVGPTTTGTVTDTPSGGTVTVTLSGGCGAPDGGTPWIECVVPATVPVPEELAFSTVEVAVSGRTPFVPQAAFHNDGAVDVTKEFQPFGAVAKRGDAFYLRSDEAFSKALRQLTVTVSLLRAGGGTLSASAGGSGIPAATAGFLRDRLMSVQAEVGAAHTKHFHDILAFLDDTGDPTVVWQRRVEGQWRRIGDRGDRFGTLSADVSGAVGSERCAVAGQQGHYVRAFLSEGDFGWTAYQEDIAAFATQAVAGTTPKPTMPPPPVPPVASGVTISYTTVPVAATRVESRSGWRHAAQQDGGVFRPFRRAVSDAGATGMVAIGLDLPASAVGSSVSVYFDVDPATPCGATDPVAARWEWWDGTTWHDLPVADGSRQLRESGLLRFVVPAGSAVGCADLGADTGRWIRLVTTAPERLGTIHGVQVDAVVAEFVSAAPDPAADPSSAAPLPPGTIKGTLSPLRGVRKATNPASLRGRAPEPDPAYRARASARTRHRDRAVLPWDYEQRVAQAFPEVAAVLCLPHTNRKGAREAGKVGLVVLPDRPLDPAPRPSVSLAERIVEAVTPARPLGAGVVVLCPRYAPVTVVATITLRRGVAALTGKESITDALESVLHPAGTVPTRWGQSLYASTLIAFLERHPVVDVVTSFQLCDAEGTPVEVIEVNPCRGLYCSSAAHVLTCEERL</sequence>
<evidence type="ECO:0000313" key="3">
    <source>
        <dbReference type="Proteomes" id="UP000400924"/>
    </source>
</evidence>
<proteinExistence type="predicted"/>
<evidence type="ECO:0000313" key="2">
    <source>
        <dbReference type="EMBL" id="MPY55732.1"/>
    </source>
</evidence>
<reference evidence="2 3" key="1">
    <citation type="submission" date="2019-07" db="EMBL/GenBank/DDBJ databases">
        <title>New species of Amycolatopsis and Streptomyces.</title>
        <authorList>
            <person name="Duangmal K."/>
            <person name="Teo W.F.A."/>
            <person name="Lipun K."/>
        </authorList>
    </citation>
    <scope>NUCLEOTIDE SEQUENCE [LARGE SCALE GENOMIC DNA]</scope>
    <source>
        <strain evidence="2 3">NBRC 106415</strain>
    </source>
</reference>